<protein>
    <submittedName>
        <fullName evidence="1">CehA/McbA family metallohydrolase</fullName>
    </submittedName>
</protein>
<dbReference type="EMBL" id="CP096659">
    <property type="protein sequence ID" value="UPV75031.1"/>
    <property type="molecule type" value="Genomic_DNA"/>
</dbReference>
<dbReference type="AlphaFoldDB" id="A0A8U0HWE7"/>
<organism evidence="1 2">
    <name type="scientific">Halorussus limi</name>
    <dbReference type="NCBI Taxonomy" id="2938695"/>
    <lineage>
        <taxon>Archaea</taxon>
        <taxon>Methanobacteriati</taxon>
        <taxon>Methanobacteriota</taxon>
        <taxon>Stenosarchaea group</taxon>
        <taxon>Halobacteria</taxon>
        <taxon>Halobacteriales</taxon>
        <taxon>Haladaptataceae</taxon>
        <taxon>Halorussus</taxon>
    </lineage>
</organism>
<dbReference type="CDD" id="cd07432">
    <property type="entry name" value="PHP_HisPPase"/>
    <property type="match status" value="1"/>
</dbReference>
<dbReference type="RefSeq" id="WP_248651074.1">
    <property type="nucleotide sequence ID" value="NZ_CP096659.1"/>
</dbReference>
<accession>A0A8U0HWE7</accession>
<dbReference type="KEGG" id="halx:M0R89_02940"/>
<dbReference type="Gene3D" id="3.20.20.140">
    <property type="entry name" value="Metal-dependent hydrolases"/>
    <property type="match status" value="1"/>
</dbReference>
<keyword evidence="2" id="KW-1185">Reference proteome</keyword>
<dbReference type="GO" id="GO:0004534">
    <property type="term" value="F:5'-3' RNA exonuclease activity"/>
    <property type="evidence" value="ECO:0007669"/>
    <property type="project" value="TreeGrafter"/>
</dbReference>
<dbReference type="Pfam" id="PF13263">
    <property type="entry name" value="PHP_C"/>
    <property type="match status" value="1"/>
</dbReference>
<dbReference type="NCBIfam" id="NF038032">
    <property type="entry name" value="CehA_McbA_metalo"/>
    <property type="match status" value="1"/>
</dbReference>
<dbReference type="PANTHER" id="PTHR42924:SF3">
    <property type="entry name" value="POLYMERASE_HISTIDINOL PHOSPHATASE N-TERMINAL DOMAIN-CONTAINING PROTEIN"/>
    <property type="match status" value="1"/>
</dbReference>
<evidence type="ECO:0000313" key="2">
    <source>
        <dbReference type="Proteomes" id="UP000830729"/>
    </source>
</evidence>
<dbReference type="GO" id="GO:0035312">
    <property type="term" value="F:5'-3' DNA exonuclease activity"/>
    <property type="evidence" value="ECO:0007669"/>
    <property type="project" value="TreeGrafter"/>
</dbReference>
<dbReference type="SUPFAM" id="SSF89550">
    <property type="entry name" value="PHP domain-like"/>
    <property type="match status" value="1"/>
</dbReference>
<dbReference type="GeneID" id="72184121"/>
<dbReference type="InterPro" id="IPR016195">
    <property type="entry name" value="Pol/histidinol_Pase-like"/>
</dbReference>
<dbReference type="PANTHER" id="PTHR42924">
    <property type="entry name" value="EXONUCLEASE"/>
    <property type="match status" value="1"/>
</dbReference>
<dbReference type="Proteomes" id="UP000830729">
    <property type="component" value="Chromosome"/>
</dbReference>
<dbReference type="InterPro" id="IPR052018">
    <property type="entry name" value="PHP_domain"/>
</dbReference>
<name>A0A8U0HWE7_9EURY</name>
<evidence type="ECO:0000313" key="1">
    <source>
        <dbReference type="EMBL" id="UPV75031.1"/>
    </source>
</evidence>
<reference evidence="1 2" key="1">
    <citation type="submission" date="2022-04" db="EMBL/GenBank/DDBJ databases">
        <title>Diverse halophilic archaea isolated from saline environments.</title>
        <authorList>
            <person name="Cui H.-L."/>
        </authorList>
    </citation>
    <scope>NUCLEOTIDE SEQUENCE [LARGE SCALE GENOMIC DNA]</scope>
    <source>
        <strain evidence="1 2">XZYJT49</strain>
    </source>
</reference>
<sequence>MYAVDLHAHTRFFHGHGRVAEHYDPLGVRLLAGAARMRGLDGVALTNHDYYRSFDLGDGPDSTGPFAATIPGIEVTTTHGHVLVVGPDPPTRTEPGDLSPEEAVELAHDRGCAAIVAHPYRNSTVREVEADFDAIEVNGKHPRTEEWVRELADRHDLPLVGGSDAHYPVEVGRAYTEIEADELTPESVVAAIREGRVRPRVHRGPFNRALRTLYRRVHEEKGGLQNPEWLETPGVGEPPK</sequence>
<proteinExistence type="predicted"/>
<gene>
    <name evidence="1" type="ORF">M0R89_02940</name>
</gene>